<feature type="region of interest" description="Disordered" evidence="1">
    <location>
        <begin position="69"/>
        <end position="126"/>
    </location>
</feature>
<feature type="domain" description="DUF4246" evidence="2">
    <location>
        <begin position="154"/>
        <end position="506"/>
    </location>
</feature>
<reference evidence="4" key="2">
    <citation type="journal article" date="2022" name="Microbiol. Resour. Announc.">
        <title>Whole-Genome Sequence of Entomortierella parvispora E1425, a Mucoromycotan Fungus Associated with Burkholderiaceae-Related Endosymbiotic Bacteria.</title>
        <authorList>
            <person name="Herlambang A."/>
            <person name="Guo Y."/>
            <person name="Takashima Y."/>
            <person name="Narisawa K."/>
            <person name="Ohta H."/>
            <person name="Nishizawa T."/>
        </authorList>
    </citation>
    <scope>NUCLEOTIDE SEQUENCE</scope>
    <source>
        <strain evidence="4">E1425</strain>
    </source>
</reference>
<evidence type="ECO:0000313" key="4">
    <source>
        <dbReference type="EMBL" id="GJJ74741.1"/>
    </source>
</evidence>
<dbReference type="Proteomes" id="UP000827284">
    <property type="component" value="Unassembled WGS sequence"/>
</dbReference>
<feature type="domain" description="DUF4246" evidence="3">
    <location>
        <begin position="5"/>
        <end position="62"/>
    </location>
</feature>
<dbReference type="AlphaFoldDB" id="A0A9P3LXV2"/>
<organism evidence="4 5">
    <name type="scientific">Entomortierella parvispora</name>
    <dbReference type="NCBI Taxonomy" id="205924"/>
    <lineage>
        <taxon>Eukaryota</taxon>
        <taxon>Fungi</taxon>
        <taxon>Fungi incertae sedis</taxon>
        <taxon>Mucoromycota</taxon>
        <taxon>Mortierellomycotina</taxon>
        <taxon>Mortierellomycetes</taxon>
        <taxon>Mortierellales</taxon>
        <taxon>Mortierellaceae</taxon>
        <taxon>Entomortierella</taxon>
    </lineage>
</organism>
<gene>
    <name evidence="4" type="ORF">EMPS_07099</name>
</gene>
<dbReference type="Pfam" id="PF14033">
    <property type="entry name" value="DUF4246"/>
    <property type="match status" value="1"/>
</dbReference>
<comment type="caution">
    <text evidence="4">The sequence shown here is derived from an EMBL/GenBank/DDBJ whole genome shotgun (WGS) entry which is preliminary data.</text>
</comment>
<protein>
    <submittedName>
        <fullName evidence="4">Uncharacterized protein</fullName>
    </submittedName>
</protein>
<dbReference type="EMBL" id="BQFW01000009">
    <property type="protein sequence ID" value="GJJ74741.1"/>
    <property type="molecule type" value="Genomic_DNA"/>
</dbReference>
<dbReference type="PANTHER" id="PTHR33119:SF1">
    <property type="entry name" value="FE2OG DIOXYGENASE DOMAIN-CONTAINING PROTEIN"/>
    <property type="match status" value="1"/>
</dbReference>
<dbReference type="OrthoDB" id="415532at2759"/>
<evidence type="ECO:0000313" key="5">
    <source>
        <dbReference type="Proteomes" id="UP000827284"/>
    </source>
</evidence>
<keyword evidence="5" id="KW-1185">Reference proteome</keyword>
<evidence type="ECO:0000259" key="3">
    <source>
        <dbReference type="Pfam" id="PF21666"/>
    </source>
</evidence>
<dbReference type="InterPro" id="IPR025340">
    <property type="entry name" value="DUF4246"/>
</dbReference>
<accession>A0A9P3LXV2</accession>
<dbReference type="PANTHER" id="PTHR33119">
    <property type="entry name" value="IFI3P"/>
    <property type="match status" value="1"/>
</dbReference>
<dbReference type="Pfam" id="PF21666">
    <property type="entry name" value="DUF4246_N"/>
    <property type="match status" value="1"/>
</dbReference>
<reference evidence="4" key="1">
    <citation type="submission" date="2021-11" db="EMBL/GenBank/DDBJ databases">
        <authorList>
            <person name="Herlambang A."/>
            <person name="Guo Y."/>
            <person name="Takashima Y."/>
            <person name="Nishizawa T."/>
        </authorList>
    </citation>
    <scope>NUCLEOTIDE SEQUENCE</scope>
    <source>
        <strain evidence="4">E1425</strain>
    </source>
</reference>
<feature type="compositionally biased region" description="Polar residues" evidence="1">
    <location>
        <begin position="76"/>
        <end position="86"/>
    </location>
</feature>
<evidence type="ECO:0000256" key="1">
    <source>
        <dbReference type="SAM" id="MobiDB-lite"/>
    </source>
</evidence>
<dbReference type="InterPro" id="IPR049207">
    <property type="entry name" value="DUF4246_N"/>
</dbReference>
<dbReference type="InterPro" id="IPR049192">
    <property type="entry name" value="DUF4246_C"/>
</dbReference>
<evidence type="ECO:0000259" key="2">
    <source>
        <dbReference type="Pfam" id="PF14033"/>
    </source>
</evidence>
<feature type="compositionally biased region" description="Acidic residues" evidence="1">
    <location>
        <begin position="112"/>
        <end position="124"/>
    </location>
</feature>
<name>A0A9P3LXV2_9FUNG</name>
<proteinExistence type="predicted"/>
<sequence>MDQSSNNGAMLPHAWTGDYDDGFPPTLLAQLKMCAASNAIREKPLWWQKFKDPVIAAKWEQEILDRDESRVKKTRNSTANEDNVQAQGMGLDSHEEDNSDGGDNVELSSQHEDDDEGADEEEGEDRVVAHHTKLKKEHLRFVFQELEWYADQRQQQVDQVDVPEHLKDWHPGSNKQVLDLVHPSLFPAVVGETRITTEPAIPALECIGKGTVLRSEDLPPVAESRRYEKFFSKKYQWLPTDFSVSSEGKVKIMSYINNLHPVEHADMYPVLEEIFEKFLPMFEEVLAEMQGLMNKPQRLNVDDGWYETPKDLINVPFRQQDRDYQTREKEWYRTRVPKPADIPDTFVAQPALEPYNLKTDNPLQVIVKLANIELTPENPIYSGGSWHVEGMMNENIVASGIYYYHSENVTDTRLNFRITVVEPDYEQGDARGCRIMYGLEDEEALSQPLDGIVTKQDRCIVFPNIYQHQVQPFELVDKTRPGTRQILVFFLVNPECKVLSTTNVPPLGRVCGFDG</sequence>